<feature type="compositionally biased region" description="Polar residues" evidence="2">
    <location>
        <begin position="332"/>
        <end position="351"/>
    </location>
</feature>
<dbReference type="OrthoDB" id="1892805at2759"/>
<dbReference type="PANTHER" id="PTHR31198:SF1">
    <property type="entry name" value="CENTROSOMAL AT-AC SPLICING FACTOR"/>
    <property type="match status" value="1"/>
</dbReference>
<feature type="coiled-coil region" evidence="1">
    <location>
        <begin position="96"/>
        <end position="141"/>
    </location>
</feature>
<dbReference type="AlphaFoldDB" id="A0A8S4PXM3"/>
<sequence length="574" mass="65355">MIVTNILIKFKKKIKAAMADINSPAVHDYAWESGAKFWCYFCAKEIEKHQRQDEVAIKNAGLLEHLTSTDHDTFTNDFWRKHKIEGTNKNIYILPKDKLKRFLENTEGKKREYTKKKEDAINKEVKRIQQMEARRQFYKRESKQATIVDSTNQGETKADNQRSHGMADQATEKLGGVRTASVHAEGLTNIGPQLKADSEGNIFTGATPPWLLGNDRSAESGSRGNTIGPTLDDFQQHLHKEQKKKLPSTRVGANFDHATTSDQQWLPSFGGVWTHGKRSDTKQHFLQKYAKSSKRSPSAAIGSAEQAETGTESVDTTVLKPYIRKRPKLEVQSETTSSHLSYSHNSQQNLNRTRDSTSADFVQSQYEAHGNQYGTRGNQYETHGTQYETHGTQYETHGNQYETHGYQYETHGNQYETHGNQYETHGNQYGTHGNQYGTYGNWTHTTQFGPNITQHASNPTQYGSDSLFPKHRPQVPSNPKSMGFHGKTSTDAYNRGSNTHNTYQSSSISNKLTKKLDTYRDIEFANTKQRNPQERFHKKPHGFLEKSQKFSITSEKLHKGTTHGELKPYTRKKK</sequence>
<dbReference type="PANTHER" id="PTHR31198">
    <property type="entry name" value="COILED-COIL DOMAIN-CONTAINING PROTEIN 84"/>
    <property type="match status" value="1"/>
</dbReference>
<evidence type="ECO:0000313" key="3">
    <source>
        <dbReference type="EMBL" id="CAH1798108.1"/>
    </source>
</evidence>
<feature type="region of interest" description="Disordered" evidence="2">
    <location>
        <begin position="207"/>
        <end position="226"/>
    </location>
</feature>
<protein>
    <submittedName>
        <fullName evidence="3">Uncharacterized protein</fullName>
    </submittedName>
</protein>
<proteinExistence type="predicted"/>
<feature type="region of interest" description="Disordered" evidence="2">
    <location>
        <begin position="528"/>
        <end position="574"/>
    </location>
</feature>
<feature type="region of interest" description="Disordered" evidence="2">
    <location>
        <begin position="329"/>
        <end position="358"/>
    </location>
</feature>
<evidence type="ECO:0000256" key="2">
    <source>
        <dbReference type="SAM" id="MobiDB-lite"/>
    </source>
</evidence>
<dbReference type="EMBL" id="CAIIXF020000010">
    <property type="protein sequence ID" value="CAH1798108.1"/>
    <property type="molecule type" value="Genomic_DNA"/>
</dbReference>
<dbReference type="InterPro" id="IPR028015">
    <property type="entry name" value="CCDC84-like"/>
</dbReference>
<feature type="compositionally biased region" description="Basic and acidic residues" evidence="2">
    <location>
        <begin position="555"/>
        <end position="568"/>
    </location>
</feature>
<dbReference type="Pfam" id="PF14968">
    <property type="entry name" value="CCDC84"/>
    <property type="match status" value="1"/>
</dbReference>
<keyword evidence="4" id="KW-1185">Reference proteome</keyword>
<accession>A0A8S4PXM3</accession>
<evidence type="ECO:0000256" key="1">
    <source>
        <dbReference type="SAM" id="Coils"/>
    </source>
</evidence>
<reference evidence="3" key="1">
    <citation type="submission" date="2022-03" db="EMBL/GenBank/DDBJ databases">
        <authorList>
            <person name="Martin C."/>
        </authorList>
    </citation>
    <scope>NUCLEOTIDE SEQUENCE</scope>
</reference>
<gene>
    <name evidence="3" type="ORF">OFUS_LOCUS22288</name>
</gene>
<organism evidence="3 4">
    <name type="scientific">Owenia fusiformis</name>
    <name type="common">Polychaete worm</name>
    <dbReference type="NCBI Taxonomy" id="6347"/>
    <lineage>
        <taxon>Eukaryota</taxon>
        <taxon>Metazoa</taxon>
        <taxon>Spiralia</taxon>
        <taxon>Lophotrochozoa</taxon>
        <taxon>Annelida</taxon>
        <taxon>Polychaeta</taxon>
        <taxon>Sedentaria</taxon>
        <taxon>Canalipalpata</taxon>
        <taxon>Sabellida</taxon>
        <taxon>Oweniida</taxon>
        <taxon>Oweniidae</taxon>
        <taxon>Owenia</taxon>
    </lineage>
</organism>
<dbReference type="Proteomes" id="UP000749559">
    <property type="component" value="Unassembled WGS sequence"/>
</dbReference>
<name>A0A8S4PXM3_OWEFU</name>
<keyword evidence="1" id="KW-0175">Coiled coil</keyword>
<evidence type="ECO:0000313" key="4">
    <source>
        <dbReference type="Proteomes" id="UP000749559"/>
    </source>
</evidence>
<feature type="region of interest" description="Disordered" evidence="2">
    <location>
        <begin position="290"/>
        <end position="314"/>
    </location>
</feature>
<comment type="caution">
    <text evidence="3">The sequence shown here is derived from an EMBL/GenBank/DDBJ whole genome shotgun (WGS) entry which is preliminary data.</text>
</comment>